<feature type="region of interest" description="Disordered" evidence="9">
    <location>
        <begin position="640"/>
        <end position="681"/>
    </location>
</feature>
<dbReference type="GeneID" id="25985494"/>
<accession>J6EWE5</accession>
<dbReference type="PRINTS" id="PR01042">
    <property type="entry name" value="TRNASYNTHASP"/>
</dbReference>
<comment type="caution">
    <text evidence="11">The sequence shown here is derived from an EMBL/GenBank/DDBJ whole genome shotgun (WGS) entry which is preliminary data.</text>
</comment>
<dbReference type="PANTHER" id="PTHR22594">
    <property type="entry name" value="ASPARTYL/LYSYL-TRNA SYNTHETASE"/>
    <property type="match status" value="1"/>
</dbReference>
<evidence type="ECO:0000256" key="4">
    <source>
        <dbReference type="ARBA" id="ARBA00022741"/>
    </source>
</evidence>
<dbReference type="InterPro" id="IPR045864">
    <property type="entry name" value="aa-tRNA-synth_II/BPL/LPL"/>
</dbReference>
<dbReference type="Pfam" id="PF00152">
    <property type="entry name" value="tRNA-synt_2"/>
    <property type="match status" value="1"/>
</dbReference>
<dbReference type="GO" id="GO:0003676">
    <property type="term" value="F:nucleic acid binding"/>
    <property type="evidence" value="ECO:0007669"/>
    <property type="project" value="InterPro"/>
</dbReference>
<dbReference type="NCBIfam" id="NF003037">
    <property type="entry name" value="PRK03932.1"/>
    <property type="match status" value="1"/>
</dbReference>
<dbReference type="NCBIfam" id="TIGR00457">
    <property type="entry name" value="asnS"/>
    <property type="match status" value="1"/>
</dbReference>
<evidence type="ECO:0000256" key="7">
    <source>
        <dbReference type="ARBA" id="ARBA00023146"/>
    </source>
</evidence>
<dbReference type="VEuPathDB" id="FungiDB:A1Q1_01980"/>
<evidence type="ECO:0000256" key="5">
    <source>
        <dbReference type="ARBA" id="ARBA00022840"/>
    </source>
</evidence>
<dbReference type="Gene3D" id="3.30.930.10">
    <property type="entry name" value="Bira Bifunctional Protein, Domain 2"/>
    <property type="match status" value="1"/>
</dbReference>
<feature type="compositionally biased region" description="Basic and acidic residues" evidence="9">
    <location>
        <begin position="665"/>
        <end position="675"/>
    </location>
</feature>
<dbReference type="InterPro" id="IPR004364">
    <property type="entry name" value="Aa-tRNA-synt_II"/>
</dbReference>
<dbReference type="GO" id="GO:0005739">
    <property type="term" value="C:mitochondrion"/>
    <property type="evidence" value="ECO:0007669"/>
    <property type="project" value="TreeGrafter"/>
</dbReference>
<evidence type="ECO:0000256" key="6">
    <source>
        <dbReference type="ARBA" id="ARBA00022917"/>
    </source>
</evidence>
<feature type="compositionally biased region" description="Basic and acidic residues" evidence="9">
    <location>
        <begin position="38"/>
        <end position="51"/>
    </location>
</feature>
<dbReference type="Gene3D" id="2.40.50.140">
    <property type="entry name" value="Nucleic acid-binding proteins"/>
    <property type="match status" value="1"/>
</dbReference>
<dbReference type="Proteomes" id="UP000002748">
    <property type="component" value="Unassembled WGS sequence"/>
</dbReference>
<feature type="compositionally biased region" description="Basic and acidic residues" evidence="9">
    <location>
        <begin position="16"/>
        <end position="30"/>
    </location>
</feature>
<dbReference type="GO" id="GO:0004816">
    <property type="term" value="F:asparagine-tRNA ligase activity"/>
    <property type="evidence" value="ECO:0007669"/>
    <property type="project" value="UniProtKB-EC"/>
</dbReference>
<evidence type="ECO:0000259" key="10">
    <source>
        <dbReference type="PROSITE" id="PS50862"/>
    </source>
</evidence>
<dbReference type="InterPro" id="IPR004522">
    <property type="entry name" value="Asn-tRNA-ligase"/>
</dbReference>
<dbReference type="PANTHER" id="PTHR22594:SF34">
    <property type="entry name" value="ASPARAGINE--TRNA LIGASE, MITOCHONDRIAL-RELATED"/>
    <property type="match status" value="1"/>
</dbReference>
<evidence type="ECO:0000256" key="9">
    <source>
        <dbReference type="SAM" id="MobiDB-lite"/>
    </source>
</evidence>
<dbReference type="InterPro" id="IPR012340">
    <property type="entry name" value="NA-bd_OB-fold"/>
</dbReference>
<keyword evidence="5" id="KW-0067">ATP-binding</keyword>
<feature type="coiled-coil region" evidence="8">
    <location>
        <begin position="939"/>
        <end position="984"/>
    </location>
</feature>
<evidence type="ECO:0000256" key="2">
    <source>
        <dbReference type="ARBA" id="ARBA00012816"/>
    </source>
</evidence>
<organism evidence="11 12">
    <name type="scientific">Trichosporon asahii var. asahii (strain ATCC 90039 / CBS 2479 / JCM 2466 / KCTC 7840 / NBRC 103889/ NCYC 2677 / UAMH 7654)</name>
    <name type="common">Yeast</name>
    <dbReference type="NCBI Taxonomy" id="1186058"/>
    <lineage>
        <taxon>Eukaryota</taxon>
        <taxon>Fungi</taxon>
        <taxon>Dikarya</taxon>
        <taxon>Basidiomycota</taxon>
        <taxon>Agaricomycotina</taxon>
        <taxon>Tremellomycetes</taxon>
        <taxon>Trichosporonales</taxon>
        <taxon>Trichosporonaceae</taxon>
        <taxon>Trichosporon</taxon>
    </lineage>
</organism>
<feature type="region of interest" description="Disordered" evidence="9">
    <location>
        <begin position="1"/>
        <end position="113"/>
    </location>
</feature>
<dbReference type="CDD" id="cd04318">
    <property type="entry name" value="EcAsnRS_like_N"/>
    <property type="match status" value="1"/>
</dbReference>
<comment type="similarity">
    <text evidence="1">Belongs to the class-II aminoacyl-tRNA synthetase family.</text>
</comment>
<dbReference type="HOGENOM" id="CLU_002604_0_0_1"/>
<keyword evidence="4" id="KW-0547">Nucleotide-binding</keyword>
<feature type="region of interest" description="Disordered" evidence="9">
    <location>
        <begin position="1558"/>
        <end position="1577"/>
    </location>
</feature>
<dbReference type="InterPro" id="IPR019321">
    <property type="entry name" value="Nucleoporin_Nup88"/>
</dbReference>
<dbReference type="InterPro" id="IPR006195">
    <property type="entry name" value="aa-tRNA-synth_II"/>
</dbReference>
<dbReference type="PROSITE" id="PS50862">
    <property type="entry name" value="AA_TRNA_LIGASE_II"/>
    <property type="match status" value="1"/>
</dbReference>
<keyword evidence="8" id="KW-0175">Coiled coil</keyword>
<dbReference type="EC" id="6.1.1.22" evidence="2"/>
<gene>
    <name evidence="11" type="ORF">A1Q1_01980</name>
</gene>
<sequence>MGDRSRSRSPRKRRDSRSERNDREHRDRSDRNRRHSSSHRDRDDRDRERRHSSQSTNDRRHSRSDRGDRDRSPRQRDRSRDRDRDRDHHRSHRSHRDDRDRERSHRSRRERSPSLLDLRALGVSSLSEDDYYTTSGPFRAWLTNERGLVLSELSSEEGRKYFRRFVRRWNDGALSRKYYESNSGPSSEVGGSRPPPPSHAMPPFPPSGASISAPRHEEESSDDEIGPRPPSPVGPSFPVRPTHSDIQYAREAAAEQAALERKFERKVARREAYERAEEIAPKMGGKEGRIAEKKAANAANKEMREKDTDAVVDEAMLLGDGGGFAAAIRAREAAAARRAERKADEFAERKAAMDERMTERRQKEAATMDISPDVTTAIILDTMAATLPFSLGALRSHVIFVPPASSSTDDGWEVVDSPQDDGLPAPKNSRIALRDKDIIVAFGKEIRMTSLTGPGWEINGGTVGGYKSPHLTFNIHSLVLNPTGRLLAVVGHHQLVILVLPRSGFASSVGGDIACHEYDVLRPQDPVQSFNFLADRSKGSKFSAIDPLSQYATSFSFSHGTVDFGPLMVYALMANGDVYVMGPVLPLHAEVPAAYLQSLQAWATERQKRLKGDGKHGAEHASLLGRAGLQSQWVDALMRQAEKKDEEPSPEQPRKHRRGFGLRDPSPERTPERTPPRPGFVHVHPPHLTPSGSPAPGVHRPLLRQGPVLFDPAPQEVGNGDEIDEQIASDIVVFPAVPAEVDSSPSEDAQPINVVGIAWSGGRIDIGVEEVAPEPRWLSSRDPVDAEIVVPIVESVLASYPPVEPEALAINAPRFVADPIHRDVFYVQSAFSVDTVSVAPPTKPIIGTATFCNITLGYGLIALAAGGQLVAVEMDMRVADRDPQPVPEPEKPKPAEESHQLLTKAFNPALDSKTANPLAAVRKLPDSRKELKEIGPQHLRALADAAAQVNKQAEAIRNASAKVEARVELQAQEYQRQLTLLRESQTALQSIQAETDEQAERTERLVDEQAALSARLDAVLNAMLAEYRPQIGEVERKWFDELERIKARISGRKGIAHRAKILNEQLDVVRPLAQRRKEQHEAAYGHRQLKPLEHALSERSDELARIMRRMETLSLRVEGADEDKLGLLHPLADPDPSIRGYVPLDHDPFSVLDVHLELARSLSEPALPGPDDPAPVVFPPGKTLQLALQHERKVAAETVLENTARVYTFGMPKGVVVVFLCSATLGRHVALHLGGRMPPPADGLVAYSADLHSPESTLPSIPATIRTQLASGPSVSEGATASCRPAQTEVNGWIRSVRAHKNVAFAEIDDGTGGSVQAVLKGKGKADGLTLGSSVSMRGALLPSRGSGQALELLVDEAKILGLADPETYPIQKKALPASLLRENAHLRYRTGQGAAVARVRDALERDWHDWFEQDHEFVRVHTPILTSSDCEGAGETFTLAEKDAKEPFFSKPVNLTVSGQLHLEAPTLSLTRCYTLGPCFRAEASQTNRHLSEFYMLEGEVAFISTLPQLLDVVEAGFRDTLKRMLEGEGGRAKRERADLERIQRYRAAEVVEEESEVAEAAAGAPSSSPSSSSEGDILAHLKAAADKPFARVSYADAITILQEQHQKVPFQHEPEWDEGLTSEQEKWLAGSHFGGPVFVTDYPAAQKPFYMLPSEVAQQADLERNGTPLPPTPPAPTVAAFDLLFPGIGEMAGGSLREHRLDALEAAIAKAGLRPEDYRWYLDLRAYGSAPHGGWGMGWDRWVSFVTGVANIRDVVPFPRWVGNCRF</sequence>
<evidence type="ECO:0000256" key="3">
    <source>
        <dbReference type="ARBA" id="ARBA00022598"/>
    </source>
</evidence>
<dbReference type="Pfam" id="PF01336">
    <property type="entry name" value="tRNA_anti-codon"/>
    <property type="match status" value="1"/>
</dbReference>
<dbReference type="RefSeq" id="XP_014180463.1">
    <property type="nucleotide sequence ID" value="XM_014324988.1"/>
</dbReference>
<protein>
    <recommendedName>
        <fullName evidence="2">asparagine--tRNA ligase</fullName>
        <ecNumber evidence="2">6.1.1.22</ecNumber>
    </recommendedName>
</protein>
<dbReference type="InterPro" id="IPR002312">
    <property type="entry name" value="Asp/Asn-tRNA-synth_IIb"/>
</dbReference>
<dbReference type="SUPFAM" id="SSF55681">
    <property type="entry name" value="Class II aaRS and biotin synthetases"/>
    <property type="match status" value="1"/>
</dbReference>
<keyword evidence="7" id="KW-0030">Aminoacyl-tRNA synthetase</keyword>
<proteinExistence type="inferred from homology"/>
<evidence type="ECO:0000313" key="12">
    <source>
        <dbReference type="Proteomes" id="UP000002748"/>
    </source>
</evidence>
<evidence type="ECO:0000256" key="8">
    <source>
        <dbReference type="SAM" id="Coils"/>
    </source>
</evidence>
<evidence type="ECO:0000256" key="1">
    <source>
        <dbReference type="ARBA" id="ARBA00008226"/>
    </source>
</evidence>
<feature type="compositionally biased region" description="Low complexity" evidence="9">
    <location>
        <begin position="1560"/>
        <end position="1577"/>
    </location>
</feature>
<evidence type="ECO:0000313" key="11">
    <source>
        <dbReference type="EMBL" id="EJT48944.1"/>
    </source>
</evidence>
<dbReference type="KEGG" id="tasa:A1Q1_01980"/>
<dbReference type="InterPro" id="IPR004365">
    <property type="entry name" value="NA-bd_OB_tRNA"/>
</dbReference>
<keyword evidence="6" id="KW-0648">Protein biosynthesis</keyword>
<reference evidence="11 12" key="1">
    <citation type="journal article" date="2012" name="Eukaryot. Cell">
        <title>Draft genome sequence of CBS 2479, the standard type strain of Trichosporon asahii.</title>
        <authorList>
            <person name="Yang R.Y."/>
            <person name="Li H.T."/>
            <person name="Zhu H."/>
            <person name="Zhou G.P."/>
            <person name="Wang M."/>
            <person name="Wang L."/>
        </authorList>
    </citation>
    <scope>NUCLEOTIDE SEQUENCE [LARGE SCALE GENOMIC DNA]</scope>
    <source>
        <strain evidence="12">ATCC 90039 / CBS 2479 / JCM 2466 / KCTC 7840 / NCYC 2677 / UAMH 7654</strain>
    </source>
</reference>
<feature type="domain" description="Aminoacyl-transfer RNA synthetases class-II family profile" evidence="10">
    <location>
        <begin position="1399"/>
        <end position="1759"/>
    </location>
</feature>
<dbReference type="SUPFAM" id="SSF50249">
    <property type="entry name" value="Nucleic acid-binding proteins"/>
    <property type="match status" value="1"/>
</dbReference>
<feature type="compositionally biased region" description="Pro residues" evidence="9">
    <location>
        <begin position="193"/>
        <end position="206"/>
    </location>
</feature>
<dbReference type="GO" id="GO:0005524">
    <property type="term" value="F:ATP binding"/>
    <property type="evidence" value="ECO:0007669"/>
    <property type="project" value="UniProtKB-KW"/>
</dbReference>
<keyword evidence="3" id="KW-0436">Ligase</keyword>
<dbReference type="OrthoDB" id="341482at2759"/>
<feature type="region of interest" description="Disordered" evidence="9">
    <location>
        <begin position="177"/>
        <end position="242"/>
    </location>
</feature>
<feature type="compositionally biased region" description="Basic and acidic residues" evidence="9">
    <location>
        <begin position="64"/>
        <end position="88"/>
    </location>
</feature>
<dbReference type="EMBL" id="ALBS01000184">
    <property type="protein sequence ID" value="EJT48944.1"/>
    <property type="molecule type" value="Genomic_DNA"/>
</dbReference>
<name>J6EWE5_TRIAS</name>
<dbReference type="Pfam" id="PF10168">
    <property type="entry name" value="Nup88"/>
    <property type="match status" value="1"/>
</dbReference>
<dbReference type="GO" id="GO:0006421">
    <property type="term" value="P:asparaginyl-tRNA aminoacylation"/>
    <property type="evidence" value="ECO:0007669"/>
    <property type="project" value="InterPro"/>
</dbReference>